<evidence type="ECO:0000313" key="1">
    <source>
        <dbReference type="EMBL" id="SHI19710.1"/>
    </source>
</evidence>
<dbReference type="AlphaFoldDB" id="A0A1M5Z673"/>
<dbReference type="STRING" id="1216006.VA7868_02338"/>
<name>A0A1M5Z673_9VIBR</name>
<dbReference type="EMBL" id="FQXZ01000023">
    <property type="protein sequence ID" value="SHI19710.1"/>
    <property type="molecule type" value="Genomic_DNA"/>
</dbReference>
<sequence length="152" mass="17475">MNIHNDYPIVGYRFLVVIFSAGIPNPIDIWFQEVDGLKISREIKRENGMTTLGKELPKQTLTLKRGVVSRVSPLVISQILENELWDTRLLRKDILVSVLNENYIPVSNWIIPNAFLSGWDWNGINAKSNEVLIESMQFDYCSLKYIPIPQSL</sequence>
<proteinExistence type="predicted"/>
<keyword evidence="2" id="KW-1185">Reference proteome</keyword>
<dbReference type="InterPro" id="IPR010667">
    <property type="entry name" value="Phage_T4_Gp19"/>
</dbReference>
<gene>
    <name evidence="1" type="ORF">VA7868_02338</name>
</gene>
<reference evidence="1 2" key="1">
    <citation type="submission" date="2016-11" db="EMBL/GenBank/DDBJ databases">
        <authorList>
            <person name="Jaros S."/>
            <person name="Januszkiewicz K."/>
            <person name="Wedrychowicz H."/>
        </authorList>
    </citation>
    <scope>NUCLEOTIDE SEQUENCE [LARGE SCALE GENOMIC DNA]</scope>
    <source>
        <strain evidence="1 2">CECT 7868</strain>
    </source>
</reference>
<dbReference type="RefSeq" id="WP_073604008.1">
    <property type="nucleotide sequence ID" value="NZ_FQXZ01000023.1"/>
</dbReference>
<organism evidence="1 2">
    <name type="scientific">Vibrio aerogenes CECT 7868</name>
    <dbReference type="NCBI Taxonomy" id="1216006"/>
    <lineage>
        <taxon>Bacteria</taxon>
        <taxon>Pseudomonadati</taxon>
        <taxon>Pseudomonadota</taxon>
        <taxon>Gammaproteobacteria</taxon>
        <taxon>Vibrionales</taxon>
        <taxon>Vibrionaceae</taxon>
        <taxon>Vibrio</taxon>
    </lineage>
</organism>
<evidence type="ECO:0000313" key="2">
    <source>
        <dbReference type="Proteomes" id="UP000184608"/>
    </source>
</evidence>
<accession>A0A1M5Z673</accession>
<protein>
    <submittedName>
        <fullName evidence="1">T4-like virus tail tube protein gp19</fullName>
    </submittedName>
</protein>
<dbReference type="Proteomes" id="UP000184608">
    <property type="component" value="Unassembled WGS sequence"/>
</dbReference>
<dbReference type="GO" id="GO:0005198">
    <property type="term" value="F:structural molecule activity"/>
    <property type="evidence" value="ECO:0007669"/>
    <property type="project" value="InterPro"/>
</dbReference>
<dbReference type="Pfam" id="PF06841">
    <property type="entry name" value="Phage_T4_gp19"/>
    <property type="match status" value="1"/>
</dbReference>